<accession>A0A448WNC1</accession>
<protein>
    <submittedName>
        <fullName evidence="2">Uncharacterized protein</fullName>
    </submittedName>
</protein>
<dbReference type="OrthoDB" id="10064659at2759"/>
<proteinExistence type="predicted"/>
<dbReference type="AlphaFoldDB" id="A0A448WNC1"/>
<keyword evidence="1" id="KW-0472">Membrane</keyword>
<keyword evidence="3" id="KW-1185">Reference proteome</keyword>
<evidence type="ECO:0000313" key="3">
    <source>
        <dbReference type="Proteomes" id="UP000784294"/>
    </source>
</evidence>
<reference evidence="2" key="1">
    <citation type="submission" date="2018-11" db="EMBL/GenBank/DDBJ databases">
        <authorList>
            <consortium name="Pathogen Informatics"/>
        </authorList>
    </citation>
    <scope>NUCLEOTIDE SEQUENCE</scope>
</reference>
<feature type="transmembrane region" description="Helical" evidence="1">
    <location>
        <begin position="28"/>
        <end position="49"/>
    </location>
</feature>
<dbReference type="EMBL" id="CAAALY010026869">
    <property type="protein sequence ID" value="VEL16030.1"/>
    <property type="molecule type" value="Genomic_DNA"/>
</dbReference>
<dbReference type="Gene3D" id="1.20.1070.10">
    <property type="entry name" value="Rhodopsin 7-helix transmembrane proteins"/>
    <property type="match status" value="1"/>
</dbReference>
<sequence length="64" mass="6964">MGKRMIPGLDRCSLPCRRPHLQPSDYTAARWLTGTSAAVCIVVNLIAIVSQFAPYSSILGLFSI</sequence>
<name>A0A448WNC1_9PLAT</name>
<comment type="caution">
    <text evidence="2">The sequence shown here is derived from an EMBL/GenBank/DDBJ whole genome shotgun (WGS) entry which is preliminary data.</text>
</comment>
<evidence type="ECO:0000256" key="1">
    <source>
        <dbReference type="SAM" id="Phobius"/>
    </source>
</evidence>
<evidence type="ECO:0000313" key="2">
    <source>
        <dbReference type="EMBL" id="VEL16030.1"/>
    </source>
</evidence>
<dbReference type="Proteomes" id="UP000784294">
    <property type="component" value="Unassembled WGS sequence"/>
</dbReference>
<keyword evidence="1" id="KW-0812">Transmembrane</keyword>
<organism evidence="2 3">
    <name type="scientific">Protopolystoma xenopodis</name>
    <dbReference type="NCBI Taxonomy" id="117903"/>
    <lineage>
        <taxon>Eukaryota</taxon>
        <taxon>Metazoa</taxon>
        <taxon>Spiralia</taxon>
        <taxon>Lophotrochozoa</taxon>
        <taxon>Platyhelminthes</taxon>
        <taxon>Monogenea</taxon>
        <taxon>Polyopisthocotylea</taxon>
        <taxon>Polystomatidea</taxon>
        <taxon>Polystomatidae</taxon>
        <taxon>Protopolystoma</taxon>
    </lineage>
</organism>
<gene>
    <name evidence="2" type="ORF">PXEA_LOCUS9470</name>
</gene>
<keyword evidence="1" id="KW-1133">Transmembrane helix</keyword>